<dbReference type="InterPro" id="IPR000600">
    <property type="entry name" value="ROK"/>
</dbReference>
<dbReference type="RefSeq" id="WP_173165569.1">
    <property type="nucleotide sequence ID" value="NZ_AP022871.1"/>
</dbReference>
<dbReference type="Proteomes" id="UP000503011">
    <property type="component" value="Chromosome"/>
</dbReference>
<comment type="similarity">
    <text evidence="1">Belongs to the ROK (NagC/XylR) family.</text>
</comment>
<dbReference type="Gene3D" id="1.10.10.10">
    <property type="entry name" value="Winged helix-like DNA-binding domain superfamily/Winged helix DNA-binding domain"/>
    <property type="match status" value="1"/>
</dbReference>
<dbReference type="SUPFAM" id="SSF53067">
    <property type="entry name" value="Actin-like ATPase domain"/>
    <property type="match status" value="1"/>
</dbReference>
<dbReference type="AlphaFoldDB" id="A0A6F8Z193"/>
<proteinExistence type="inferred from homology"/>
<sequence>MTAQSSRPALKSSSPPPTTADLRRDNLGRVLRLVHEDGAMTRAAITERLGLARGTVGVLLDMLVRGGLLVERSPELPGTRGRPSPVFDTVPTGATVLAVDLAVEGFRLAVVGLGGRVLSRHEWPWDPAASTEQSVATLVQRLRAAARRRTAVPYQAVGVACWGIVRGSDGFVHLAPNLGWRDVALGALLAEGLGAGPGGLVQHVVVANDADLGAVAEYRRGAGEGARRLLYVHSDVGVGGGIVHEGTVLGASGGYAGEIGHMTVDPRGVRCRCGAVGCWETEVDERALLRAAGVADPADPAAVARAVAAVLEDARAGRPAAAEAVRKVATALGAGLANLVHILGPDRIVLGGYLADLHALSPVPTRRVLQERGFSAEARDVPILPASRRADASFLGAAEYALEPLLSDPAAAQRPR</sequence>
<dbReference type="InterPro" id="IPR036390">
    <property type="entry name" value="WH_DNA-bd_sf"/>
</dbReference>
<protein>
    <submittedName>
        <fullName evidence="3">Sugar kinase</fullName>
    </submittedName>
</protein>
<dbReference type="KEGG" id="psuu:Psuf_092610"/>
<dbReference type="SUPFAM" id="SSF46785">
    <property type="entry name" value="Winged helix' DNA-binding domain"/>
    <property type="match status" value="1"/>
</dbReference>
<evidence type="ECO:0000256" key="1">
    <source>
        <dbReference type="ARBA" id="ARBA00006479"/>
    </source>
</evidence>
<dbReference type="PANTHER" id="PTHR18964:SF149">
    <property type="entry name" value="BIFUNCTIONAL UDP-N-ACETYLGLUCOSAMINE 2-EPIMERASE_N-ACETYLMANNOSAMINE KINASE"/>
    <property type="match status" value="1"/>
</dbReference>
<keyword evidence="3" id="KW-0418">Kinase</keyword>
<accession>A0A6F8Z193</accession>
<feature type="compositionally biased region" description="Polar residues" evidence="2">
    <location>
        <begin position="1"/>
        <end position="13"/>
    </location>
</feature>
<reference evidence="3 4" key="1">
    <citation type="submission" date="2020-03" db="EMBL/GenBank/DDBJ databases">
        <title>Whole genome shotgun sequence of Phytohabitans suffuscus NBRC 105367.</title>
        <authorList>
            <person name="Komaki H."/>
            <person name="Tamura T."/>
        </authorList>
    </citation>
    <scope>NUCLEOTIDE SEQUENCE [LARGE SCALE GENOMIC DNA]</scope>
    <source>
        <strain evidence="3 4">NBRC 105367</strain>
    </source>
</reference>
<name>A0A6F8Z193_9ACTN</name>
<dbReference type="InterPro" id="IPR036388">
    <property type="entry name" value="WH-like_DNA-bd_sf"/>
</dbReference>
<dbReference type="Pfam" id="PF00480">
    <property type="entry name" value="ROK"/>
    <property type="match status" value="1"/>
</dbReference>
<gene>
    <name evidence="3" type="ORF">Psuf_092610</name>
</gene>
<keyword evidence="3" id="KW-0808">Transferase</keyword>
<evidence type="ECO:0000313" key="3">
    <source>
        <dbReference type="EMBL" id="BCB91948.1"/>
    </source>
</evidence>
<evidence type="ECO:0000256" key="2">
    <source>
        <dbReference type="SAM" id="MobiDB-lite"/>
    </source>
</evidence>
<dbReference type="Gene3D" id="3.30.420.40">
    <property type="match status" value="2"/>
</dbReference>
<reference evidence="3 4" key="2">
    <citation type="submission" date="2020-03" db="EMBL/GenBank/DDBJ databases">
        <authorList>
            <person name="Ichikawa N."/>
            <person name="Kimura A."/>
            <person name="Kitahashi Y."/>
            <person name="Uohara A."/>
        </authorList>
    </citation>
    <scope>NUCLEOTIDE SEQUENCE [LARGE SCALE GENOMIC DNA]</scope>
    <source>
        <strain evidence="3 4">NBRC 105367</strain>
    </source>
</reference>
<evidence type="ECO:0000313" key="4">
    <source>
        <dbReference type="Proteomes" id="UP000503011"/>
    </source>
</evidence>
<organism evidence="3 4">
    <name type="scientific">Phytohabitans suffuscus</name>
    <dbReference type="NCBI Taxonomy" id="624315"/>
    <lineage>
        <taxon>Bacteria</taxon>
        <taxon>Bacillati</taxon>
        <taxon>Actinomycetota</taxon>
        <taxon>Actinomycetes</taxon>
        <taxon>Micromonosporales</taxon>
        <taxon>Micromonosporaceae</taxon>
    </lineage>
</organism>
<dbReference type="GO" id="GO:0016301">
    <property type="term" value="F:kinase activity"/>
    <property type="evidence" value="ECO:0007669"/>
    <property type="project" value="UniProtKB-KW"/>
</dbReference>
<feature type="region of interest" description="Disordered" evidence="2">
    <location>
        <begin position="1"/>
        <end position="25"/>
    </location>
</feature>
<dbReference type="InterPro" id="IPR043129">
    <property type="entry name" value="ATPase_NBD"/>
</dbReference>
<keyword evidence="4" id="KW-1185">Reference proteome</keyword>
<dbReference type="PANTHER" id="PTHR18964">
    <property type="entry name" value="ROK (REPRESSOR, ORF, KINASE) FAMILY"/>
    <property type="match status" value="1"/>
</dbReference>
<dbReference type="EMBL" id="AP022871">
    <property type="protein sequence ID" value="BCB91948.1"/>
    <property type="molecule type" value="Genomic_DNA"/>
</dbReference>